<evidence type="ECO:0000313" key="1">
    <source>
        <dbReference type="EMBL" id="QNF34329.1"/>
    </source>
</evidence>
<proteinExistence type="predicted"/>
<keyword evidence="2" id="KW-1185">Reference proteome</keyword>
<dbReference type="AlphaFoldDB" id="A0A7G7GAZ5"/>
<dbReference type="RefSeq" id="WP_185270810.1">
    <property type="nucleotide sequence ID" value="NZ_CP055156.1"/>
</dbReference>
<protein>
    <submittedName>
        <fullName evidence="1">Uncharacterized protein</fullName>
    </submittedName>
</protein>
<evidence type="ECO:0000313" key="2">
    <source>
        <dbReference type="Proteomes" id="UP000515237"/>
    </source>
</evidence>
<sequence length="175" mass="19861">MVLSSQEILSIVSILITGLVGTVLYNQNQRQKELIDSLTKAMDSMSKMNQLFDPVKLGQYLELMVEKAKVENEKIHNDKLQQATLAHEKKVQEEVNKTFSFSKELYLDVNKDFGAAFEELISIPIGILIKMNNEERENQLKFYPKSGFFIKTAIEAFEKGHIKPNSNPDASGHTP</sequence>
<organism evidence="1 2">
    <name type="scientific">Adhaeribacter swui</name>
    <dbReference type="NCBI Taxonomy" id="2086471"/>
    <lineage>
        <taxon>Bacteria</taxon>
        <taxon>Pseudomonadati</taxon>
        <taxon>Bacteroidota</taxon>
        <taxon>Cytophagia</taxon>
        <taxon>Cytophagales</taxon>
        <taxon>Hymenobacteraceae</taxon>
        <taxon>Adhaeribacter</taxon>
    </lineage>
</organism>
<dbReference type="EMBL" id="CP055156">
    <property type="protein sequence ID" value="QNF34329.1"/>
    <property type="molecule type" value="Genomic_DNA"/>
</dbReference>
<name>A0A7G7GAZ5_9BACT</name>
<gene>
    <name evidence="1" type="ORF">HUW51_16960</name>
</gene>
<dbReference type="Proteomes" id="UP000515237">
    <property type="component" value="Chromosome"/>
</dbReference>
<reference evidence="1 2" key="1">
    <citation type="journal article" date="2018" name="Int. J. Syst. Evol. Microbiol.">
        <title>Adhaeribacter swui sp. nov., isolated from wet mud.</title>
        <authorList>
            <person name="Kim D.U."/>
            <person name="Kim K.W."/>
            <person name="Kang M.S."/>
            <person name="Kim J.Y."/>
            <person name="Jang J.H."/>
            <person name="Kim M.K."/>
        </authorList>
    </citation>
    <scope>NUCLEOTIDE SEQUENCE [LARGE SCALE GENOMIC DNA]</scope>
    <source>
        <strain evidence="1 2">KCTC 52873</strain>
    </source>
</reference>
<dbReference type="KEGG" id="aswu:HUW51_16960"/>
<accession>A0A7G7GAZ5</accession>